<reference evidence="13 14" key="1">
    <citation type="submission" date="2012-10" db="EMBL/GenBank/DDBJ databases">
        <authorList>
            <person name="Zafar N."/>
            <person name="Inman J."/>
            <person name="Hall N."/>
            <person name="Lorenzi H."/>
            <person name="Caler E."/>
        </authorList>
    </citation>
    <scope>NUCLEOTIDE SEQUENCE [LARGE SCALE GENOMIC DNA]</scope>
    <source>
        <strain evidence="13 14">IP1</strain>
    </source>
</reference>
<evidence type="ECO:0000313" key="14">
    <source>
        <dbReference type="Proteomes" id="UP000014680"/>
    </source>
</evidence>
<evidence type="ECO:0000256" key="4">
    <source>
        <dbReference type="ARBA" id="ARBA00022723"/>
    </source>
</evidence>
<protein>
    <submittedName>
        <fullName evidence="13">Rho/RAC guanine nucleotide exchange factor, putative</fullName>
    </submittedName>
</protein>
<dbReference type="EMBL" id="KB207226">
    <property type="protein sequence ID" value="ELP83845.1"/>
    <property type="molecule type" value="Genomic_DNA"/>
</dbReference>
<keyword evidence="3" id="KW-0344">Guanine-nucleotide releasing factor</keyword>
<dbReference type="PROSITE" id="PS50003">
    <property type="entry name" value="PH_DOMAIN"/>
    <property type="match status" value="1"/>
</dbReference>
<dbReference type="Gene3D" id="1.20.900.10">
    <property type="entry name" value="Dbl homology (DH) domain"/>
    <property type="match status" value="1"/>
</dbReference>
<gene>
    <name evidence="13" type="ORF">EIN_197880</name>
</gene>
<dbReference type="InterPro" id="IPR000219">
    <property type="entry name" value="DH_dom"/>
</dbReference>
<dbReference type="InterPro" id="IPR013083">
    <property type="entry name" value="Znf_RING/FYVE/PHD"/>
</dbReference>
<dbReference type="InterPro" id="IPR051092">
    <property type="entry name" value="FYVE_RhoGEF_PH"/>
</dbReference>
<dbReference type="Pfam" id="PF01363">
    <property type="entry name" value="FYVE"/>
    <property type="match status" value="1"/>
</dbReference>
<dbReference type="CDD" id="cd00160">
    <property type="entry name" value="RhoGEF"/>
    <property type="match status" value="1"/>
</dbReference>
<dbReference type="AlphaFoldDB" id="A0A0A1TUR1"/>
<dbReference type="VEuPathDB" id="AmoebaDB:EIN_197880"/>
<accession>A0A0A1TUR1</accession>
<evidence type="ECO:0000259" key="11">
    <source>
        <dbReference type="PROSITE" id="PS50010"/>
    </source>
</evidence>
<dbReference type="InterPro" id="IPR011011">
    <property type="entry name" value="Znf_FYVE_PHD"/>
</dbReference>
<dbReference type="PROSITE" id="PS50010">
    <property type="entry name" value="DH_2"/>
    <property type="match status" value="1"/>
</dbReference>
<evidence type="ECO:0000259" key="12">
    <source>
        <dbReference type="PROSITE" id="PS50178"/>
    </source>
</evidence>
<evidence type="ECO:0000256" key="2">
    <source>
        <dbReference type="ARBA" id="ARBA00022490"/>
    </source>
</evidence>
<dbReference type="SMART" id="SM00233">
    <property type="entry name" value="PH"/>
    <property type="match status" value="1"/>
</dbReference>
<dbReference type="OrthoDB" id="660555at2759"/>
<dbReference type="Gene3D" id="2.30.29.30">
    <property type="entry name" value="Pleckstrin-homology domain (PH domain)/Phosphotyrosine-binding domain (PTB)"/>
    <property type="match status" value="1"/>
</dbReference>
<feature type="domain" description="PH" evidence="10">
    <location>
        <begin position="221"/>
        <end position="311"/>
    </location>
</feature>
<dbReference type="RefSeq" id="XP_004183191.1">
    <property type="nucleotide sequence ID" value="XM_004183143.1"/>
</dbReference>
<dbReference type="InterPro" id="IPR011993">
    <property type="entry name" value="PH-like_dom_sf"/>
</dbReference>
<dbReference type="Proteomes" id="UP000014680">
    <property type="component" value="Unassembled WGS sequence"/>
</dbReference>
<dbReference type="SMART" id="SM00064">
    <property type="entry name" value="FYVE"/>
    <property type="match status" value="1"/>
</dbReference>
<dbReference type="InterPro" id="IPR035899">
    <property type="entry name" value="DBL_dom_sf"/>
</dbReference>
<evidence type="ECO:0000256" key="8">
    <source>
        <dbReference type="PROSITE-ProRule" id="PRU00091"/>
    </source>
</evidence>
<evidence type="ECO:0000256" key="3">
    <source>
        <dbReference type="ARBA" id="ARBA00022658"/>
    </source>
</evidence>
<dbReference type="Gene3D" id="3.30.40.10">
    <property type="entry name" value="Zinc/RING finger domain, C3HC4 (zinc finger)"/>
    <property type="match status" value="1"/>
</dbReference>
<dbReference type="InterPro" id="IPR001849">
    <property type="entry name" value="PH_domain"/>
</dbReference>
<name>A0A0A1TUR1_ENTIV</name>
<keyword evidence="2" id="KW-0963">Cytoplasm</keyword>
<dbReference type="Pfam" id="PF00621">
    <property type="entry name" value="RhoGEF"/>
    <property type="match status" value="1"/>
</dbReference>
<evidence type="ECO:0000256" key="1">
    <source>
        <dbReference type="ARBA" id="ARBA00004245"/>
    </source>
</evidence>
<organism evidence="13 14">
    <name type="scientific">Entamoeba invadens IP1</name>
    <dbReference type="NCBI Taxonomy" id="370355"/>
    <lineage>
        <taxon>Eukaryota</taxon>
        <taxon>Amoebozoa</taxon>
        <taxon>Evosea</taxon>
        <taxon>Archamoebae</taxon>
        <taxon>Mastigamoebida</taxon>
        <taxon>Entamoebidae</taxon>
        <taxon>Entamoeba</taxon>
    </lineage>
</organism>
<dbReference type="InterPro" id="IPR000306">
    <property type="entry name" value="Znf_FYVE"/>
</dbReference>
<dbReference type="PROSITE" id="PS00741">
    <property type="entry name" value="DH_1"/>
    <property type="match status" value="1"/>
</dbReference>
<dbReference type="InterPro" id="IPR017455">
    <property type="entry name" value="Znf_FYVE-rel"/>
</dbReference>
<dbReference type="GO" id="GO:0005085">
    <property type="term" value="F:guanyl-nucleotide exchange factor activity"/>
    <property type="evidence" value="ECO:0007669"/>
    <property type="project" value="UniProtKB-KW"/>
</dbReference>
<proteinExistence type="predicted"/>
<dbReference type="SUPFAM" id="SSF48065">
    <property type="entry name" value="DBL homology domain (DH-domain)"/>
    <property type="match status" value="1"/>
</dbReference>
<evidence type="ECO:0000256" key="6">
    <source>
        <dbReference type="ARBA" id="ARBA00022833"/>
    </source>
</evidence>
<dbReference type="SUPFAM" id="SSF50729">
    <property type="entry name" value="PH domain-like"/>
    <property type="match status" value="1"/>
</dbReference>
<dbReference type="SUPFAM" id="SSF57903">
    <property type="entry name" value="FYVE/PHD zinc finger"/>
    <property type="match status" value="1"/>
</dbReference>
<dbReference type="GO" id="GO:0005737">
    <property type="term" value="C:cytoplasm"/>
    <property type="evidence" value="ECO:0007669"/>
    <property type="project" value="TreeGrafter"/>
</dbReference>
<evidence type="ECO:0000256" key="5">
    <source>
        <dbReference type="ARBA" id="ARBA00022771"/>
    </source>
</evidence>
<evidence type="ECO:0000256" key="7">
    <source>
        <dbReference type="ARBA" id="ARBA00023212"/>
    </source>
</evidence>
<keyword evidence="6" id="KW-0862">Zinc</keyword>
<dbReference type="GO" id="GO:0035556">
    <property type="term" value="P:intracellular signal transduction"/>
    <property type="evidence" value="ECO:0007669"/>
    <property type="project" value="InterPro"/>
</dbReference>
<dbReference type="PROSITE" id="PS50178">
    <property type="entry name" value="ZF_FYVE"/>
    <property type="match status" value="1"/>
</dbReference>
<dbReference type="PANTHER" id="PTHR12673:SF263">
    <property type="entry name" value="PLECKSTRIN DOMAIN-CONTAINING PROTEIN"/>
    <property type="match status" value="1"/>
</dbReference>
<dbReference type="PANTHER" id="PTHR12673">
    <property type="entry name" value="FACIOGENITAL DYSPLASIA PROTEIN"/>
    <property type="match status" value="1"/>
</dbReference>
<keyword evidence="7" id="KW-0206">Cytoskeleton</keyword>
<dbReference type="GO" id="GO:0005856">
    <property type="term" value="C:cytoskeleton"/>
    <property type="evidence" value="ECO:0007669"/>
    <property type="project" value="UniProtKB-SubCell"/>
</dbReference>
<evidence type="ECO:0000259" key="10">
    <source>
        <dbReference type="PROSITE" id="PS50003"/>
    </source>
</evidence>
<keyword evidence="4" id="KW-0479">Metal-binding</keyword>
<feature type="region of interest" description="Disordered" evidence="9">
    <location>
        <begin position="476"/>
        <end position="501"/>
    </location>
</feature>
<comment type="subcellular location">
    <subcellularLocation>
        <location evidence="1">Cytoplasm</location>
        <location evidence="1">Cytoskeleton</location>
    </subcellularLocation>
</comment>
<dbReference type="InterPro" id="IPR001331">
    <property type="entry name" value="GDS_CDC24_CS"/>
</dbReference>
<sequence>MMKSRREQIIDEIYTTEEFYILSMQCCIDFFYTTLKDDRKSPVSFSDVENIFKYFNDILEVNKKFYLALRRLRDTHQLYTTIGNTFKLFIPFFKDYFYYISHYDTSSKIISKYEADSKYETFMADLIAKIPTSTHLDLRSYLIMPVQRLPRYQLLLQDLLKHTEKTEEDYLCIEESLQQIKSVTQEVNNKTKAIERKAVVIQTKRNISGLHDLDLSEEDRFLVKEGVLMKVCKKTNKLRYFYLFNDLMIYGIGNQRIIVSEWFYLRTVRVEVDTRFEYSFKIKNNKKSFTVICGSKREMKGWYDEIEKYSDEERRESGSESEEGILRPVWIPDNETKCCLICHDPFTFVNRRHHCRMCGRCICGDCSRGKIQLAPKGPEERVCKICFAQAMGMEVLPKIEKREKSPRTIKKEVKDGKSTSPILKIEDVSTEKGIKGLTKKVRKSLGKIKEKSFGGEEESVLSIVECKDIGDHKRLTRQKETDKKKRKTMRCNSSDKIRESQDSIFKDGARQIEEWKREREEKQRKMMTPVYDEISVMNTNTYQEVMKDKIVEVKEKENGMINIEVSNITSTETNKEQNKEHLKNSKDVTKNKVVITEQLHPSYKILKSQNVEYNIPVTIEESEIILGNEPEIIEKEKTHNKTLQRLDKNEVCELSVTPLGDEAPPIDRNRTLIDTEPPPIITVQSIPQKMPSNQFKEQKFYPVGSPRSKKVLDTIVENNEKQQEAADLIKFVETTLKHSTEDLEIQEIFPVVHKEKMNDTSTVKSVSVLFKIPKSEDKHVTQTSTKNIVKQLQQSQSKVVVNKQDRLMLILERPQDKQADIITQKRETRVERNRRLFEEKIRQEKESQTREFLLRHCLLKK</sequence>
<dbReference type="GeneID" id="14882802"/>
<evidence type="ECO:0000256" key="9">
    <source>
        <dbReference type="SAM" id="MobiDB-lite"/>
    </source>
</evidence>
<feature type="domain" description="DH" evidence="11">
    <location>
        <begin position="5"/>
        <end position="190"/>
    </location>
</feature>
<dbReference type="KEGG" id="eiv:EIN_197880"/>
<evidence type="ECO:0000313" key="13">
    <source>
        <dbReference type="EMBL" id="ELP83845.1"/>
    </source>
</evidence>
<dbReference type="SMART" id="SM00325">
    <property type="entry name" value="RhoGEF"/>
    <property type="match status" value="1"/>
</dbReference>
<keyword evidence="5 8" id="KW-0863">Zinc-finger</keyword>
<feature type="domain" description="FYVE-type" evidence="12">
    <location>
        <begin position="333"/>
        <end position="391"/>
    </location>
</feature>
<keyword evidence="14" id="KW-1185">Reference proteome</keyword>
<dbReference type="GO" id="GO:0008270">
    <property type="term" value="F:zinc ion binding"/>
    <property type="evidence" value="ECO:0007669"/>
    <property type="project" value="UniProtKB-KW"/>
</dbReference>